<name>A0A513SQ03_9CAUD</name>
<organism evidence="2 3">
    <name type="scientific">Vibrio phage 5 TSL-2019</name>
    <dbReference type="NCBI Taxonomy" id="2578086"/>
    <lineage>
        <taxon>Viruses</taxon>
        <taxon>Duplodnaviria</taxon>
        <taxon>Heunggongvirae</taxon>
        <taxon>Uroviricota</taxon>
        <taxon>Caudoviricetes</taxon>
        <taxon>Chimalliviridae</taxon>
        <taxon>Gorgonvirinae</taxon>
        <taxon>Aphroditevirus</taxon>
        <taxon>Aphroditevirus USC1</taxon>
    </lineage>
</organism>
<sequence>MSEDSPEIKRPKLRETHTAENTTMKEGHAPSVLDTMDKLPDGEDPSLNILLGTGKDNFYNILTLSMAWAQYQAAISEGRASKAEITRHKKNYKDLAEKHYPDMSEEEIEEMMSHFLSFHRNLVELPYFRHKSMRDRPWENLSEIADGKIEADVVPRYPGIKNEAMALSERMQRSSQRKSRTPNGYDVLFRDSFIQVRLEPSSIIELGRLIDRINKEIHGYVREYNGNSMTLIRAAIYRVFWNYISEKIVSHSVSDVDDPRDLSRYIKLSDIRALFIELMTELAEDGLPVQLYCNQDKCDWTGFVKADPALLLWHDKSVLSGEQAAALGNLKNFTTKFKVEEVLELQKQFQYLSNDDIMFHEDTHKLRLEQPSLSEYFLAYDTFMEYIEPSIRELRTSTLDDKTFDEKLGVLIDTVRGLEYLHWASELTIFPEPGADEEPEVFTRSENPVEFFNGLLPIINNSDDATTKLIRWCVENGPEMSSVVTGMSNATCPKCGKDTNGGHTSHGITPFDPFMGFFILTRQTISDLSVKRGIVSVNTL</sequence>
<dbReference type="Proteomes" id="UP000316194">
    <property type="component" value="Segment"/>
</dbReference>
<feature type="region of interest" description="Disordered" evidence="1">
    <location>
        <begin position="1"/>
        <end position="39"/>
    </location>
</feature>
<evidence type="ECO:0000313" key="2">
    <source>
        <dbReference type="EMBL" id="QCW23233.1"/>
    </source>
</evidence>
<feature type="compositionally biased region" description="Basic and acidic residues" evidence="1">
    <location>
        <begin position="1"/>
        <end position="28"/>
    </location>
</feature>
<evidence type="ECO:0000256" key="1">
    <source>
        <dbReference type="SAM" id="MobiDB-lite"/>
    </source>
</evidence>
<reference evidence="2 3" key="1">
    <citation type="submission" date="2019-01" db="EMBL/GenBank/DDBJ databases">
        <authorList>
            <person name="Le T.S."/>
            <person name="Kurtboke I."/>
        </authorList>
    </citation>
    <scope>NUCLEOTIDE SEQUENCE [LARGE SCALE GENOMIC DNA]</scope>
</reference>
<dbReference type="EMBL" id="MK358448">
    <property type="protein sequence ID" value="QCW23233.1"/>
    <property type="molecule type" value="Genomic_DNA"/>
</dbReference>
<protein>
    <submittedName>
        <fullName evidence="2">Uncharacterized protein</fullName>
    </submittedName>
</protein>
<evidence type="ECO:0000313" key="3">
    <source>
        <dbReference type="Proteomes" id="UP000316194"/>
    </source>
</evidence>
<proteinExistence type="predicted"/>
<accession>A0A513SQ03</accession>